<dbReference type="Gene3D" id="2.30.40.10">
    <property type="entry name" value="Urease, subunit C, domain 1"/>
    <property type="match status" value="1"/>
</dbReference>
<feature type="binding site" evidence="7">
    <location>
        <position position="76"/>
    </location>
    <ligand>
        <name>Zn(2+)</name>
        <dbReference type="ChEBI" id="CHEBI:29105"/>
    </ligand>
</feature>
<feature type="binding site" evidence="7">
    <location>
        <position position="148"/>
    </location>
    <ligand>
        <name>N-formimidoyl-L-glutamate</name>
        <dbReference type="ChEBI" id="CHEBI:58928"/>
    </ligand>
</feature>
<feature type="binding site" evidence="7">
    <location>
        <position position="148"/>
    </location>
    <ligand>
        <name>4-imidazolone-5-propanoate</name>
        <dbReference type="ChEBI" id="CHEBI:77893"/>
    </ligand>
</feature>
<dbReference type="EC" id="3.5.2.7" evidence="1 7"/>
<organism evidence="9 10">
    <name type="scientific">Gluconobacter oxydans DSM 3504</name>
    <dbReference type="NCBI Taxonomy" id="1288313"/>
    <lineage>
        <taxon>Bacteria</taxon>
        <taxon>Pseudomonadati</taxon>
        <taxon>Pseudomonadota</taxon>
        <taxon>Alphaproteobacteria</taxon>
        <taxon>Acetobacterales</taxon>
        <taxon>Acetobacteraceae</taxon>
        <taxon>Gluconobacter</taxon>
    </lineage>
</organism>
<gene>
    <name evidence="7 9" type="primary">hutI</name>
    <name evidence="9" type="ORF">GLS_c12540</name>
</gene>
<dbReference type="NCBIfam" id="TIGR01224">
    <property type="entry name" value="hutI"/>
    <property type="match status" value="1"/>
</dbReference>
<accession>A0A067Z2B1</accession>
<dbReference type="InterPro" id="IPR011059">
    <property type="entry name" value="Metal-dep_hydrolase_composite"/>
</dbReference>
<feature type="binding site" evidence="7">
    <location>
        <position position="78"/>
    </location>
    <ligand>
        <name>Zn(2+)</name>
        <dbReference type="ChEBI" id="CHEBI:29105"/>
    </ligand>
</feature>
<keyword evidence="2 7" id="KW-0479">Metal-binding</keyword>
<protein>
    <recommendedName>
        <fullName evidence="1 7">Imidazolonepropionase</fullName>
        <ecNumber evidence="1 7">3.5.2.7</ecNumber>
    </recommendedName>
    <alternativeName>
        <fullName evidence="7">Imidazolone-5-propionate hydrolase</fullName>
    </alternativeName>
</protein>
<feature type="binding site" evidence="7">
    <location>
        <position position="246"/>
    </location>
    <ligand>
        <name>Fe(3+)</name>
        <dbReference type="ChEBI" id="CHEBI:29034"/>
    </ligand>
</feature>
<dbReference type="HAMAP" id="MF_00372">
    <property type="entry name" value="HutI"/>
    <property type="match status" value="1"/>
</dbReference>
<comment type="cofactor">
    <cofactor evidence="7">
        <name>Zn(2+)</name>
        <dbReference type="ChEBI" id="CHEBI:29105"/>
    </cofactor>
    <cofactor evidence="7">
        <name>Fe(3+)</name>
        <dbReference type="ChEBI" id="CHEBI:29034"/>
    </cofactor>
    <text evidence="7">Binds 1 zinc or iron ion per subunit.</text>
</comment>
<keyword evidence="7" id="KW-0963">Cytoplasm</keyword>
<evidence type="ECO:0000256" key="1">
    <source>
        <dbReference type="ARBA" id="ARBA00012864"/>
    </source>
</evidence>
<dbReference type="EMBL" id="CP004373">
    <property type="protein sequence ID" value="AHK71151.1"/>
    <property type="molecule type" value="Genomic_DNA"/>
</dbReference>
<dbReference type="Gene3D" id="3.20.20.140">
    <property type="entry name" value="Metal-dependent hydrolases"/>
    <property type="match status" value="1"/>
</dbReference>
<feature type="binding site" evidence="7">
    <location>
        <position position="321"/>
    </location>
    <ligand>
        <name>Fe(3+)</name>
        <dbReference type="ChEBI" id="CHEBI:29034"/>
    </ligand>
</feature>
<proteinExistence type="inferred from homology"/>
<dbReference type="GO" id="GO:0008270">
    <property type="term" value="F:zinc ion binding"/>
    <property type="evidence" value="ECO:0007669"/>
    <property type="project" value="UniProtKB-UniRule"/>
</dbReference>
<feature type="binding site" evidence="7">
    <location>
        <position position="326"/>
    </location>
    <ligand>
        <name>4-imidazolone-5-propanoate</name>
        <dbReference type="ChEBI" id="CHEBI:77893"/>
    </ligand>
</feature>
<dbReference type="SUPFAM" id="SSF51338">
    <property type="entry name" value="Composite domain of metallo-dependent hydrolases"/>
    <property type="match status" value="1"/>
</dbReference>
<feature type="binding site" evidence="7">
    <location>
        <position position="246"/>
    </location>
    <ligand>
        <name>Zn(2+)</name>
        <dbReference type="ChEBI" id="CHEBI:29105"/>
    </ligand>
</feature>
<dbReference type="GO" id="GO:0005737">
    <property type="term" value="C:cytoplasm"/>
    <property type="evidence" value="ECO:0007669"/>
    <property type="project" value="UniProtKB-SubCell"/>
</dbReference>
<dbReference type="GeneID" id="56905484"/>
<feature type="binding site" evidence="7">
    <location>
        <position position="323"/>
    </location>
    <ligand>
        <name>N-formimidoyl-L-glutamate</name>
        <dbReference type="ChEBI" id="CHEBI:58928"/>
    </ligand>
</feature>
<feature type="binding site" evidence="7">
    <location>
        <position position="76"/>
    </location>
    <ligand>
        <name>Fe(3+)</name>
        <dbReference type="ChEBI" id="CHEBI:29034"/>
    </ligand>
</feature>
<dbReference type="UniPathway" id="UPA00379">
    <property type="reaction ID" value="UER00551"/>
</dbReference>
<comment type="similarity">
    <text evidence="7">Belongs to the metallo-dependent hydrolases superfamily. HutI family.</text>
</comment>
<sequence>MWDTLWTDIHVATADPALISDQDGYGCIHNAAIGIENGRISWIGSARDLPDAPPNLAHKIHSGNGLWMTPGLVDAHTHVIYAGDRSLEFAERLNGVSYAEIARKGGGIISTVNATRNVSEDELFDVTARRVRRMIAEGTTTLEMKSGYGLTLQDELKQLRVARAIGTALPLRVHATFLGAHALPPEFKDRQDDYVSHLITDILPQAVEEKLIDSIDGFCENIAFTPDQIERLFIAANDLKIPVRLHSEQLSNSGGTKLAARYGALSTDHLEYVVEDDVIDLAQAGTVAMLLPGAFYFIRETRMPPVDLFRKHNVPMGLATDCNPGTSPSVSLTGIMNMACTLFRMTPEETFSAVTRIGAQALGLQNVTGSLTTGQAADMLLWDIAGPHELSYWIGGRRPVQRIFDGKLDPVI</sequence>
<comment type="subcellular location">
    <subcellularLocation>
        <location evidence="7">Cytoplasm</location>
    </subcellularLocation>
</comment>
<reference evidence="9 10" key="1">
    <citation type="journal article" date="2015" name="Appl. Microbiol. Biotechnol.">
        <title>The consequence of an additional NADH dehydrogenase paralog on the growth of Gluconobacter oxydans DSM3504.</title>
        <authorList>
            <person name="Kostner D."/>
            <person name="Luchterhand B."/>
            <person name="Junker A."/>
            <person name="Volland S."/>
            <person name="Daniel R."/>
            <person name="Buchs J."/>
            <person name="Liebl W."/>
            <person name="Ehrenreich A."/>
        </authorList>
    </citation>
    <scope>NUCLEOTIDE SEQUENCE [LARGE SCALE GENOMIC DNA]</scope>
    <source>
        <strain evidence="9">DSM 3504</strain>
    </source>
</reference>
<feature type="domain" description="Amidohydrolase-related" evidence="8">
    <location>
        <begin position="68"/>
        <end position="388"/>
    </location>
</feature>
<evidence type="ECO:0000256" key="3">
    <source>
        <dbReference type="ARBA" id="ARBA00022801"/>
    </source>
</evidence>
<dbReference type="KEGG" id="goy:GLS_c12540"/>
<keyword evidence="5 7" id="KW-0862">Zinc</keyword>
<dbReference type="HOGENOM" id="CLU_041647_0_0_5"/>
<feature type="binding site" evidence="7">
    <location>
        <position position="325"/>
    </location>
    <ligand>
        <name>N-formimidoyl-L-glutamate</name>
        <dbReference type="ChEBI" id="CHEBI:58928"/>
    </ligand>
</feature>
<evidence type="ECO:0000256" key="2">
    <source>
        <dbReference type="ARBA" id="ARBA00022723"/>
    </source>
</evidence>
<dbReference type="GO" id="GO:0005506">
    <property type="term" value="F:iron ion binding"/>
    <property type="evidence" value="ECO:0007669"/>
    <property type="project" value="UniProtKB-UniRule"/>
</dbReference>
<dbReference type="Proteomes" id="UP000031656">
    <property type="component" value="Chromosome"/>
</dbReference>
<feature type="binding site" evidence="7">
    <location>
        <position position="78"/>
    </location>
    <ligand>
        <name>Fe(3+)</name>
        <dbReference type="ChEBI" id="CHEBI:29034"/>
    </ligand>
</feature>
<dbReference type="RefSeq" id="WP_041111606.1">
    <property type="nucleotide sequence ID" value="NZ_CP004373.1"/>
</dbReference>
<dbReference type="InterPro" id="IPR005920">
    <property type="entry name" value="HutI"/>
</dbReference>
<evidence type="ECO:0000256" key="5">
    <source>
        <dbReference type="ARBA" id="ARBA00022833"/>
    </source>
</evidence>
<comment type="function">
    <text evidence="7">Catalyzes the hydrolytic cleavage of the carbon-nitrogen bond in imidazolone-5-propanoate to yield N-formimidoyl-L-glutamate. It is the third step in the universal histidine degradation pathway.</text>
</comment>
<evidence type="ECO:0000256" key="7">
    <source>
        <dbReference type="HAMAP-Rule" id="MF_00372"/>
    </source>
</evidence>
<comment type="catalytic activity">
    <reaction evidence="7">
        <text>4-imidazolone-5-propanoate + H2O = N-formimidoyl-L-glutamate</text>
        <dbReference type="Rhea" id="RHEA:23660"/>
        <dbReference type="ChEBI" id="CHEBI:15377"/>
        <dbReference type="ChEBI" id="CHEBI:58928"/>
        <dbReference type="ChEBI" id="CHEBI:77893"/>
        <dbReference type="EC" id="3.5.2.7"/>
    </reaction>
</comment>
<dbReference type="PANTHER" id="PTHR42752:SF1">
    <property type="entry name" value="IMIDAZOLONEPROPIONASE-RELATED"/>
    <property type="match status" value="1"/>
</dbReference>
<evidence type="ECO:0000259" key="8">
    <source>
        <dbReference type="Pfam" id="PF01979"/>
    </source>
</evidence>
<comment type="pathway">
    <text evidence="7">Amino-acid degradation; L-histidine degradation into L-glutamate; N-formimidoyl-L-glutamate from L-histidine: step 3/3.</text>
</comment>
<evidence type="ECO:0000256" key="6">
    <source>
        <dbReference type="ARBA" id="ARBA00023004"/>
    </source>
</evidence>
<dbReference type="GO" id="GO:0050480">
    <property type="term" value="F:imidazolonepropionase activity"/>
    <property type="evidence" value="ECO:0007669"/>
    <property type="project" value="UniProtKB-UniRule"/>
</dbReference>
<feature type="binding site" evidence="7">
    <location>
        <position position="181"/>
    </location>
    <ligand>
        <name>4-imidazolone-5-propanoate</name>
        <dbReference type="ChEBI" id="CHEBI:77893"/>
    </ligand>
</feature>
<keyword evidence="4 7" id="KW-0369">Histidine metabolism</keyword>
<evidence type="ECO:0000256" key="4">
    <source>
        <dbReference type="ARBA" id="ARBA00022808"/>
    </source>
</evidence>
<feature type="binding site" evidence="7">
    <location>
        <position position="85"/>
    </location>
    <ligand>
        <name>4-imidazolone-5-propanoate</name>
        <dbReference type="ChEBI" id="CHEBI:77893"/>
    </ligand>
</feature>
<dbReference type="SUPFAM" id="SSF51556">
    <property type="entry name" value="Metallo-dependent hydrolases"/>
    <property type="match status" value="1"/>
</dbReference>
<name>A0A067Z2B1_GLUOY</name>
<dbReference type="GO" id="GO:0019557">
    <property type="term" value="P:L-histidine catabolic process to glutamate and formate"/>
    <property type="evidence" value="ECO:0007669"/>
    <property type="project" value="UniProtKB-UniPathway"/>
</dbReference>
<dbReference type="InterPro" id="IPR006680">
    <property type="entry name" value="Amidohydro-rel"/>
</dbReference>
<dbReference type="CDD" id="cd01296">
    <property type="entry name" value="Imidazolone-5PH"/>
    <property type="match status" value="1"/>
</dbReference>
<keyword evidence="6 7" id="KW-0408">Iron</keyword>
<dbReference type="InterPro" id="IPR032466">
    <property type="entry name" value="Metal_Hydrolase"/>
</dbReference>
<dbReference type="PANTHER" id="PTHR42752">
    <property type="entry name" value="IMIDAZOLONEPROPIONASE"/>
    <property type="match status" value="1"/>
</dbReference>
<dbReference type="FunFam" id="3.20.20.140:FF:000007">
    <property type="entry name" value="Imidazolonepropionase"/>
    <property type="match status" value="1"/>
</dbReference>
<dbReference type="GO" id="GO:0019556">
    <property type="term" value="P:L-histidine catabolic process to glutamate and formamide"/>
    <property type="evidence" value="ECO:0007669"/>
    <property type="project" value="UniProtKB-UniRule"/>
</dbReference>
<evidence type="ECO:0000313" key="9">
    <source>
        <dbReference type="EMBL" id="AHK71151.1"/>
    </source>
</evidence>
<feature type="binding site" evidence="7">
    <location>
        <position position="249"/>
    </location>
    <ligand>
        <name>4-imidazolone-5-propanoate</name>
        <dbReference type="ChEBI" id="CHEBI:77893"/>
    </ligand>
</feature>
<keyword evidence="3 7" id="KW-0378">Hydrolase</keyword>
<dbReference type="AlphaFoldDB" id="A0A067Z2B1"/>
<dbReference type="Pfam" id="PF01979">
    <property type="entry name" value="Amidohydro_1"/>
    <property type="match status" value="1"/>
</dbReference>
<evidence type="ECO:0000313" key="10">
    <source>
        <dbReference type="Proteomes" id="UP000031656"/>
    </source>
</evidence>
<feature type="binding site" evidence="7">
    <location>
        <position position="321"/>
    </location>
    <ligand>
        <name>Zn(2+)</name>
        <dbReference type="ChEBI" id="CHEBI:29105"/>
    </ligand>
</feature>